<dbReference type="InterPro" id="IPR002994">
    <property type="entry name" value="Surf1/Shy1"/>
</dbReference>
<gene>
    <name evidence="6" type="ORF">UFOPK3217_00403</name>
</gene>
<proteinExistence type="predicted"/>
<dbReference type="PROSITE" id="PS51257">
    <property type="entry name" value="PROKAR_LIPOPROTEIN"/>
    <property type="match status" value="1"/>
</dbReference>
<comment type="subcellular location">
    <subcellularLocation>
        <location evidence="1">Membrane</location>
    </subcellularLocation>
</comment>
<dbReference type="PANTHER" id="PTHR23427:SF2">
    <property type="entry name" value="SURFEIT LOCUS PROTEIN 1"/>
    <property type="match status" value="1"/>
</dbReference>
<organism evidence="6">
    <name type="scientific">freshwater metagenome</name>
    <dbReference type="NCBI Taxonomy" id="449393"/>
    <lineage>
        <taxon>unclassified sequences</taxon>
        <taxon>metagenomes</taxon>
        <taxon>ecological metagenomes</taxon>
    </lineage>
</organism>
<dbReference type="PANTHER" id="PTHR23427">
    <property type="entry name" value="SURFEIT LOCUS PROTEIN"/>
    <property type="match status" value="1"/>
</dbReference>
<sequence length="240" mass="26387">MSNTRKKESYSLLKSLVALLLIIGCIWAAQWQYHRGVDRHARNAVIETNSSMSPVSLTTVRENPADHEWQPVNTSGTFDASSQILLRNRYSEGVYGFELLTRFTTSEGKSFWVDCGWVKAGENATTQPELPVLPTGEVIITGRLRLDSSLPRGSFFAIPGNKADGLVSKANAQSGSSTETFYIDLLSGSSPSLTPAVPAQLPELSDGPHMAYALQWLFFGGLVIYGRFLIRRDVLSSKEL</sequence>
<protein>
    <submittedName>
        <fullName evidence="6">Unannotated protein</fullName>
    </submittedName>
</protein>
<keyword evidence="2 5" id="KW-0812">Transmembrane</keyword>
<keyword evidence="4 5" id="KW-0472">Membrane</keyword>
<feature type="transmembrane region" description="Helical" evidence="5">
    <location>
        <begin position="210"/>
        <end position="230"/>
    </location>
</feature>
<evidence type="ECO:0000256" key="3">
    <source>
        <dbReference type="ARBA" id="ARBA00022989"/>
    </source>
</evidence>
<dbReference type="PROSITE" id="PS50895">
    <property type="entry name" value="SURF1"/>
    <property type="match status" value="1"/>
</dbReference>
<dbReference type="GO" id="GO:0016020">
    <property type="term" value="C:membrane"/>
    <property type="evidence" value="ECO:0007669"/>
    <property type="project" value="UniProtKB-SubCell"/>
</dbReference>
<name>A0A6J6ZXC3_9ZZZZ</name>
<dbReference type="AlphaFoldDB" id="A0A6J6ZXC3"/>
<evidence type="ECO:0000256" key="5">
    <source>
        <dbReference type="SAM" id="Phobius"/>
    </source>
</evidence>
<reference evidence="6" key="1">
    <citation type="submission" date="2020-05" db="EMBL/GenBank/DDBJ databases">
        <authorList>
            <person name="Chiriac C."/>
            <person name="Salcher M."/>
            <person name="Ghai R."/>
            <person name="Kavagutti S V."/>
        </authorList>
    </citation>
    <scope>NUCLEOTIDE SEQUENCE</scope>
</reference>
<evidence type="ECO:0000256" key="4">
    <source>
        <dbReference type="ARBA" id="ARBA00023136"/>
    </source>
</evidence>
<evidence type="ECO:0000256" key="2">
    <source>
        <dbReference type="ARBA" id="ARBA00022692"/>
    </source>
</evidence>
<keyword evidence="3 5" id="KW-1133">Transmembrane helix</keyword>
<dbReference type="InterPro" id="IPR045214">
    <property type="entry name" value="Surf1/Surf4"/>
</dbReference>
<dbReference type="EMBL" id="CAFABJ010000037">
    <property type="protein sequence ID" value="CAB4825223.1"/>
    <property type="molecule type" value="Genomic_DNA"/>
</dbReference>
<evidence type="ECO:0000256" key="1">
    <source>
        <dbReference type="ARBA" id="ARBA00004370"/>
    </source>
</evidence>
<accession>A0A6J6ZXC3</accession>
<dbReference type="CDD" id="cd06662">
    <property type="entry name" value="SURF1"/>
    <property type="match status" value="1"/>
</dbReference>
<evidence type="ECO:0000313" key="6">
    <source>
        <dbReference type="EMBL" id="CAB4825223.1"/>
    </source>
</evidence>
<dbReference type="Pfam" id="PF02104">
    <property type="entry name" value="SURF1"/>
    <property type="match status" value="1"/>
</dbReference>